<feature type="compositionally biased region" description="Acidic residues" evidence="1">
    <location>
        <begin position="33"/>
        <end position="48"/>
    </location>
</feature>
<accession>A0A4U5JFM9</accession>
<gene>
    <name evidence="2" type="ORF">DM868_13010</name>
</gene>
<dbReference type="RefSeq" id="WP_137277272.1">
    <property type="nucleotide sequence ID" value="NZ_QKNX01000006.1"/>
</dbReference>
<sequence>MRENEWSRSRRRVLRAAAGVGTLALAGCVGGDEPPEEPTESPDAEDIDPDLRLNGRVLASSFPIRLRDPDEEAVVTEVHWHGEGWSHWHFQPLEISLDDTRTLQVVALDQDLEPIPLGEDDAYQVVVRRTEETAADLLEVGVADDRIEFRGTTAGEGQLVFELRHDGERAWLSPPLETAVE</sequence>
<protein>
    <submittedName>
        <fullName evidence="2">Uncharacterized protein</fullName>
    </submittedName>
</protein>
<evidence type="ECO:0000313" key="2">
    <source>
        <dbReference type="EMBL" id="TKR24849.1"/>
    </source>
</evidence>
<keyword evidence="3" id="KW-1185">Reference proteome</keyword>
<dbReference type="OrthoDB" id="242689at2157"/>
<dbReference type="Proteomes" id="UP000308037">
    <property type="component" value="Unassembled WGS sequence"/>
</dbReference>
<evidence type="ECO:0000313" key="3">
    <source>
        <dbReference type="Proteomes" id="UP000308037"/>
    </source>
</evidence>
<organism evidence="2 3">
    <name type="scientific">Natronomonas salsuginis</name>
    <dbReference type="NCBI Taxonomy" id="2217661"/>
    <lineage>
        <taxon>Archaea</taxon>
        <taxon>Methanobacteriati</taxon>
        <taxon>Methanobacteriota</taxon>
        <taxon>Stenosarchaea group</taxon>
        <taxon>Halobacteria</taxon>
        <taxon>Halobacteriales</taxon>
        <taxon>Natronomonadaceae</taxon>
        <taxon>Natronomonas</taxon>
    </lineage>
</organism>
<dbReference type="AlphaFoldDB" id="A0A4U5JFM9"/>
<feature type="region of interest" description="Disordered" evidence="1">
    <location>
        <begin position="25"/>
        <end position="49"/>
    </location>
</feature>
<name>A0A4U5JFM9_9EURY</name>
<reference evidence="2 3" key="1">
    <citation type="submission" date="2019-04" db="EMBL/GenBank/DDBJ databases">
        <title>Natronomonas sp. F20-122 a newhaloarchaeon isolated from a saline saltern of Isla Bacuta, Huelva, Spain.</title>
        <authorList>
            <person name="Duran-Viseras A."/>
            <person name="Sanchez-Porro C."/>
            <person name="Ventosa A."/>
        </authorList>
    </citation>
    <scope>NUCLEOTIDE SEQUENCE [LARGE SCALE GENOMIC DNA]</scope>
    <source>
        <strain evidence="2 3">F20-122</strain>
    </source>
</reference>
<evidence type="ECO:0000256" key="1">
    <source>
        <dbReference type="SAM" id="MobiDB-lite"/>
    </source>
</evidence>
<proteinExistence type="predicted"/>
<comment type="caution">
    <text evidence="2">The sequence shown here is derived from an EMBL/GenBank/DDBJ whole genome shotgun (WGS) entry which is preliminary data.</text>
</comment>
<dbReference type="PROSITE" id="PS51257">
    <property type="entry name" value="PROKAR_LIPOPROTEIN"/>
    <property type="match status" value="1"/>
</dbReference>
<dbReference type="EMBL" id="QKNX01000006">
    <property type="protein sequence ID" value="TKR24849.1"/>
    <property type="molecule type" value="Genomic_DNA"/>
</dbReference>